<name>A0A936ZBW9_9HYPH</name>
<dbReference type="EMBL" id="JAEQMY010000129">
    <property type="protein sequence ID" value="MBL0407961.1"/>
    <property type="molecule type" value="Genomic_DNA"/>
</dbReference>
<accession>A0A936ZBW9</accession>
<reference evidence="1" key="1">
    <citation type="submission" date="2021-01" db="EMBL/GenBank/DDBJ databases">
        <title>Microvirga sp.</title>
        <authorList>
            <person name="Kim M.K."/>
        </authorList>
    </citation>
    <scope>NUCLEOTIDE SEQUENCE</scope>
    <source>
        <strain evidence="1">5420S-16</strain>
    </source>
</reference>
<comment type="caution">
    <text evidence="1">The sequence shown here is derived from an EMBL/GenBank/DDBJ whole genome shotgun (WGS) entry which is preliminary data.</text>
</comment>
<organism evidence="1 2">
    <name type="scientific">Microvirga aerilata</name>
    <dbReference type="NCBI Taxonomy" id="670292"/>
    <lineage>
        <taxon>Bacteria</taxon>
        <taxon>Pseudomonadati</taxon>
        <taxon>Pseudomonadota</taxon>
        <taxon>Alphaproteobacteria</taxon>
        <taxon>Hyphomicrobiales</taxon>
        <taxon>Methylobacteriaceae</taxon>
        <taxon>Microvirga</taxon>
    </lineage>
</organism>
<keyword evidence="2" id="KW-1185">Reference proteome</keyword>
<sequence length="70" mass="8395">MAALADLEVRYQVDRERLEAWTGPEAIKMRFTAQLEEHHQREREPYVQRLADLHHRTMIIMGLHDTRLIT</sequence>
<dbReference type="RefSeq" id="WP_202065558.1">
    <property type="nucleotide sequence ID" value="NZ_JAEQMY010000129.1"/>
</dbReference>
<proteinExistence type="predicted"/>
<gene>
    <name evidence="1" type="ORF">JKG68_29105</name>
</gene>
<evidence type="ECO:0000313" key="1">
    <source>
        <dbReference type="EMBL" id="MBL0407961.1"/>
    </source>
</evidence>
<dbReference type="AlphaFoldDB" id="A0A936ZBW9"/>
<evidence type="ECO:0000313" key="2">
    <source>
        <dbReference type="Proteomes" id="UP000605848"/>
    </source>
</evidence>
<protein>
    <submittedName>
        <fullName evidence="1">Uncharacterized protein</fullName>
    </submittedName>
</protein>
<dbReference type="Proteomes" id="UP000605848">
    <property type="component" value="Unassembled WGS sequence"/>
</dbReference>